<keyword evidence="3" id="KW-1185">Reference proteome</keyword>
<dbReference type="AlphaFoldDB" id="A0A7L4URZ2"/>
<reference evidence="2 3" key="1">
    <citation type="submission" date="2018-05" db="EMBL/GenBank/DDBJ databases">
        <title>Genomic Encyclopedia of Type Strains, Phase IV (KMG-IV): sequencing the most valuable type-strain genomes for metagenomic binning, comparative biology and taxonomic classification.</title>
        <authorList>
            <person name="Goeker M."/>
        </authorList>
    </citation>
    <scope>NUCLEOTIDE SEQUENCE [LARGE SCALE GENOMIC DNA]</scope>
    <source>
        <strain evidence="2 3">DSM 28579</strain>
    </source>
</reference>
<keyword evidence="1" id="KW-0732">Signal</keyword>
<gene>
    <name evidence="2" type="ORF">C7377_0880</name>
</gene>
<dbReference type="Pfam" id="PF12771">
    <property type="entry name" value="SusD-like_2"/>
    <property type="match status" value="1"/>
</dbReference>
<feature type="chain" id="PRO_5029535650" evidence="1">
    <location>
        <begin position="22"/>
        <end position="516"/>
    </location>
</feature>
<protein>
    <submittedName>
        <fullName evidence="2">SusD/RagB-like outer membrane lipoprotein</fullName>
    </submittedName>
</protein>
<name>A0A7L4URZ2_BALHA</name>
<dbReference type="SUPFAM" id="SSF48452">
    <property type="entry name" value="TPR-like"/>
    <property type="match status" value="1"/>
</dbReference>
<comment type="caution">
    <text evidence="2">The sequence shown here is derived from an EMBL/GenBank/DDBJ whole genome shotgun (WGS) entry which is preliminary data.</text>
</comment>
<dbReference type="Proteomes" id="UP000251835">
    <property type="component" value="Unassembled WGS sequence"/>
</dbReference>
<keyword evidence="2" id="KW-0449">Lipoprotein</keyword>
<dbReference type="PROSITE" id="PS51257">
    <property type="entry name" value="PROKAR_LIPOPROTEIN"/>
    <property type="match status" value="1"/>
</dbReference>
<dbReference type="InterPro" id="IPR041662">
    <property type="entry name" value="SusD-like_2"/>
</dbReference>
<accession>A0A7L4URZ2</accession>
<evidence type="ECO:0000313" key="3">
    <source>
        <dbReference type="Proteomes" id="UP000251835"/>
    </source>
</evidence>
<feature type="signal peptide" evidence="1">
    <location>
        <begin position="1"/>
        <end position="21"/>
    </location>
</feature>
<dbReference type="EMBL" id="QENZ01000003">
    <property type="protein sequence ID" value="PVX52555.1"/>
    <property type="molecule type" value="Genomic_DNA"/>
</dbReference>
<evidence type="ECO:0000313" key="2">
    <source>
        <dbReference type="EMBL" id="PVX52555.1"/>
    </source>
</evidence>
<sequence length="516" mass="58111">MKTIKYSILIFLMIFSWIACDVDYEDNPNEPSVPPTSGLFNNATKVIIDASRDEWFEGRFTLPTMQYWAQVNYTEEDRYQYRPGLPDTWSTFYRALENYRLIIQYNTDEATKNDVLAYGPNEGQIAVARIMLAYTFNLMADTFGDIPYYSYGTENPDFQALNVNEVLAPKYAQQKDIYLDILNELKAAAAQLGSVSGQHLNGGDAIYFGDLSKWQKFANSLRMRIAVKLLGTSEAATAMQHINEAKTNAFTSNADNAALSYEANDTNASPFYKAYYVDNRTDFAVAYPFVRLLKGEDLTTTNPKANPFSGLTDPRLPVYVAPNGLGNHVGMPYGVESAIAPTFKWWSLPGTAILDASFNVPLMDYAEVEFILSELNGWDQTHYENGVKASIEKWNPDADATAYVATLPPASEETVLTQKYIALYMQSHAAWTEYRRTGYPQFLIMPGESYTVDVQTEDGMKTFDYEFIPLVDTDDIPTRVTYPGEEANINGENLKEATSRINGGDEITSKLWWDVN</sequence>
<dbReference type="RefSeq" id="WP_116496083.1">
    <property type="nucleotide sequence ID" value="NZ_QENZ01000003.1"/>
</dbReference>
<dbReference type="OrthoDB" id="1109828at2"/>
<dbReference type="InterPro" id="IPR011990">
    <property type="entry name" value="TPR-like_helical_dom_sf"/>
</dbReference>
<proteinExistence type="predicted"/>
<dbReference type="Gene3D" id="1.25.40.390">
    <property type="match status" value="1"/>
</dbReference>
<evidence type="ECO:0000256" key="1">
    <source>
        <dbReference type="SAM" id="SignalP"/>
    </source>
</evidence>
<organism evidence="2 3">
    <name type="scientific">Balneicella halophila</name>
    <dbReference type="NCBI Taxonomy" id="1537566"/>
    <lineage>
        <taxon>Bacteria</taxon>
        <taxon>Pseudomonadati</taxon>
        <taxon>Bacteroidota</taxon>
        <taxon>Bacteroidia</taxon>
        <taxon>Bacteroidales</taxon>
        <taxon>Balneicellaceae</taxon>
        <taxon>Balneicella</taxon>
    </lineage>
</organism>